<reference evidence="1 2" key="1">
    <citation type="journal article" date="2018" name="Sci. Rep.">
        <title>Genomic signatures of local adaptation to the degree of environmental predictability in rotifers.</title>
        <authorList>
            <person name="Franch-Gras L."/>
            <person name="Hahn C."/>
            <person name="Garcia-Roger E.M."/>
            <person name="Carmona M.J."/>
            <person name="Serra M."/>
            <person name="Gomez A."/>
        </authorList>
    </citation>
    <scope>NUCLEOTIDE SEQUENCE [LARGE SCALE GENOMIC DNA]</scope>
    <source>
        <strain evidence="1">HYR1</strain>
    </source>
</reference>
<gene>
    <name evidence="1" type="ORF">BpHYR1_025472</name>
</gene>
<protein>
    <submittedName>
        <fullName evidence="1">Uncharacterized protein</fullName>
    </submittedName>
</protein>
<proteinExistence type="predicted"/>
<organism evidence="1 2">
    <name type="scientific">Brachionus plicatilis</name>
    <name type="common">Marine rotifer</name>
    <name type="synonym">Brachionus muelleri</name>
    <dbReference type="NCBI Taxonomy" id="10195"/>
    <lineage>
        <taxon>Eukaryota</taxon>
        <taxon>Metazoa</taxon>
        <taxon>Spiralia</taxon>
        <taxon>Gnathifera</taxon>
        <taxon>Rotifera</taxon>
        <taxon>Eurotatoria</taxon>
        <taxon>Monogononta</taxon>
        <taxon>Pseudotrocha</taxon>
        <taxon>Ploima</taxon>
        <taxon>Brachionidae</taxon>
        <taxon>Brachionus</taxon>
    </lineage>
</organism>
<dbReference type="EMBL" id="REGN01007724">
    <property type="protein sequence ID" value="RNA05439.1"/>
    <property type="molecule type" value="Genomic_DNA"/>
</dbReference>
<evidence type="ECO:0000313" key="1">
    <source>
        <dbReference type="EMBL" id="RNA05439.1"/>
    </source>
</evidence>
<keyword evidence="2" id="KW-1185">Reference proteome</keyword>
<dbReference type="AlphaFoldDB" id="A0A3M7Q2N9"/>
<accession>A0A3M7Q2N9</accession>
<name>A0A3M7Q2N9_BRAPC</name>
<evidence type="ECO:0000313" key="2">
    <source>
        <dbReference type="Proteomes" id="UP000276133"/>
    </source>
</evidence>
<comment type="caution">
    <text evidence="1">The sequence shown here is derived from an EMBL/GenBank/DDBJ whole genome shotgun (WGS) entry which is preliminary data.</text>
</comment>
<dbReference type="Proteomes" id="UP000276133">
    <property type="component" value="Unassembled WGS sequence"/>
</dbReference>
<sequence length="152" mass="16212">MIEVVGQAEFAGVVHLLPIVVVLDRWIGAGGQQVLDGGDGAGVEHGVEERRERPVVGDVSVGAQVQQGLDRLVVADEGGTVHRLEVGAAVVQRHDGRLGLAEADCHAKRRFAEICVKVGVKAFVEETRNLVRLVGAYQIGEFFAVSLGVQRL</sequence>